<protein>
    <submittedName>
        <fullName evidence="1">Uncharacterized protein</fullName>
    </submittedName>
</protein>
<geneLocation type="plasmid" evidence="1">
    <name>plasmid3</name>
</geneLocation>
<name>A0A1Z4KWD4_ANAVA</name>
<sequence>MQVTITIPRGWGYPKFTFGQRTKQGMVVGIEFIPSDSLIGKEGGAGWQYGLLPDKNSKDIVYLTENEIQPLSAKESEEEILKDIDAHLNEVAILQAQLGVNLEVKTPFGDVKPTISKPVQRQSISRRSAA</sequence>
<organism evidence="1 2">
    <name type="scientific">Trichormus variabilis NIES-23</name>
    <dbReference type="NCBI Taxonomy" id="1973479"/>
    <lineage>
        <taxon>Bacteria</taxon>
        <taxon>Bacillati</taxon>
        <taxon>Cyanobacteriota</taxon>
        <taxon>Cyanophyceae</taxon>
        <taxon>Nostocales</taxon>
        <taxon>Nostocaceae</taxon>
        <taxon>Trichormus</taxon>
    </lineage>
</organism>
<dbReference type="EMBL" id="AP018219">
    <property type="protein sequence ID" value="BAY73247.1"/>
    <property type="molecule type" value="Genomic_DNA"/>
</dbReference>
<evidence type="ECO:0000313" key="1">
    <source>
        <dbReference type="EMBL" id="BAY73247.1"/>
    </source>
</evidence>
<dbReference type="AlphaFoldDB" id="A0A1Z4KWD4"/>
<proteinExistence type="predicted"/>
<dbReference type="Proteomes" id="UP000217507">
    <property type="component" value="Plasmid Plasmid3 dna"/>
</dbReference>
<gene>
    <name evidence="1" type="ORF">NIES23_60750</name>
</gene>
<accession>A0A1Z4KWD4</accession>
<evidence type="ECO:0000313" key="2">
    <source>
        <dbReference type="Proteomes" id="UP000217507"/>
    </source>
</evidence>
<keyword evidence="1" id="KW-0614">Plasmid</keyword>
<reference evidence="1 2" key="1">
    <citation type="submission" date="2017-06" db="EMBL/GenBank/DDBJ databases">
        <title>Genome sequencing of cyanobaciteial culture collection at National Institute for Environmental Studies (NIES).</title>
        <authorList>
            <person name="Hirose Y."/>
            <person name="Shimura Y."/>
            <person name="Fujisawa T."/>
            <person name="Nakamura Y."/>
            <person name="Kawachi M."/>
        </authorList>
    </citation>
    <scope>NUCLEOTIDE SEQUENCE [LARGE SCALE GENOMIC DNA]</scope>
    <source>
        <strain evidence="1 2">NIES-23</strain>
        <plasmid evidence="2">Plasmid Plasmid3 dna</plasmid>
    </source>
</reference>